<keyword evidence="5 10" id="KW-0812">Transmembrane</keyword>
<dbReference type="PANTHER" id="PTHR32552:SF82">
    <property type="entry name" value="FCUA PROTEIN"/>
    <property type="match status" value="1"/>
</dbReference>
<dbReference type="InterPro" id="IPR039426">
    <property type="entry name" value="TonB-dep_rcpt-like"/>
</dbReference>
<evidence type="ECO:0000313" key="15">
    <source>
        <dbReference type="EMBL" id="MDM9559668.1"/>
    </source>
</evidence>
<gene>
    <name evidence="15" type="ORF">QUC21_11560</name>
</gene>
<dbReference type="CDD" id="cd01347">
    <property type="entry name" value="ligand_gated_channel"/>
    <property type="match status" value="1"/>
</dbReference>
<keyword evidence="8 15" id="KW-0675">Receptor</keyword>
<dbReference type="Proteomes" id="UP001175604">
    <property type="component" value="Unassembled WGS sequence"/>
</dbReference>
<dbReference type="EMBL" id="JAUDJE010000008">
    <property type="protein sequence ID" value="MDM9559668.1"/>
    <property type="molecule type" value="Genomic_DNA"/>
</dbReference>
<organism evidence="15 16">
    <name type="scientific">Bordetella petrii</name>
    <dbReference type="NCBI Taxonomy" id="94624"/>
    <lineage>
        <taxon>Bacteria</taxon>
        <taxon>Pseudomonadati</taxon>
        <taxon>Pseudomonadota</taxon>
        <taxon>Betaproteobacteria</taxon>
        <taxon>Burkholderiales</taxon>
        <taxon>Alcaligenaceae</taxon>
        <taxon>Bordetella</taxon>
    </lineage>
</organism>
<dbReference type="InterPro" id="IPR037066">
    <property type="entry name" value="Plug_dom_sf"/>
</dbReference>
<evidence type="ECO:0000256" key="2">
    <source>
        <dbReference type="ARBA" id="ARBA00009810"/>
    </source>
</evidence>
<keyword evidence="9 10" id="KW-0998">Cell outer membrane</keyword>
<dbReference type="InterPro" id="IPR010105">
    <property type="entry name" value="TonB_sidphr_rcpt"/>
</dbReference>
<keyword evidence="6 11" id="KW-0798">TonB box</keyword>
<comment type="subcellular location">
    <subcellularLocation>
        <location evidence="1 10">Cell outer membrane</location>
        <topology evidence="1 10">Multi-pass membrane protein</topology>
    </subcellularLocation>
</comment>
<dbReference type="NCBIfam" id="TIGR01783">
    <property type="entry name" value="TonB-siderophor"/>
    <property type="match status" value="1"/>
</dbReference>
<evidence type="ECO:0000256" key="3">
    <source>
        <dbReference type="ARBA" id="ARBA00022448"/>
    </source>
</evidence>
<evidence type="ECO:0000256" key="5">
    <source>
        <dbReference type="ARBA" id="ARBA00022692"/>
    </source>
</evidence>
<comment type="similarity">
    <text evidence="2 10 11">Belongs to the TonB-dependent receptor family.</text>
</comment>
<proteinExistence type="inferred from homology"/>
<dbReference type="InterPro" id="IPR036942">
    <property type="entry name" value="Beta-barrel_TonB_sf"/>
</dbReference>
<name>A0ABT7W3A9_9BORD</name>
<accession>A0ABT7W3A9</accession>
<evidence type="ECO:0000256" key="1">
    <source>
        <dbReference type="ARBA" id="ARBA00004571"/>
    </source>
</evidence>
<keyword evidence="16" id="KW-1185">Reference proteome</keyword>
<dbReference type="Gene3D" id="2.170.130.10">
    <property type="entry name" value="TonB-dependent receptor, plug domain"/>
    <property type="match status" value="1"/>
</dbReference>
<evidence type="ECO:0000259" key="14">
    <source>
        <dbReference type="Pfam" id="PF07715"/>
    </source>
</evidence>
<dbReference type="Pfam" id="PF00593">
    <property type="entry name" value="TonB_dep_Rec_b-barrel"/>
    <property type="match status" value="1"/>
</dbReference>
<evidence type="ECO:0000256" key="7">
    <source>
        <dbReference type="ARBA" id="ARBA00023136"/>
    </source>
</evidence>
<protein>
    <submittedName>
        <fullName evidence="15">TonB-dependent siderophore receptor</fullName>
    </submittedName>
</protein>
<feature type="signal peptide" evidence="12">
    <location>
        <begin position="1"/>
        <end position="32"/>
    </location>
</feature>
<keyword evidence="3 10" id="KW-0813">Transport</keyword>
<evidence type="ECO:0000256" key="10">
    <source>
        <dbReference type="PROSITE-ProRule" id="PRU01360"/>
    </source>
</evidence>
<dbReference type="Gene3D" id="2.40.170.20">
    <property type="entry name" value="TonB-dependent receptor, beta-barrel domain"/>
    <property type="match status" value="1"/>
</dbReference>
<evidence type="ECO:0000256" key="6">
    <source>
        <dbReference type="ARBA" id="ARBA00023077"/>
    </source>
</evidence>
<evidence type="ECO:0000256" key="8">
    <source>
        <dbReference type="ARBA" id="ARBA00023170"/>
    </source>
</evidence>
<keyword evidence="12" id="KW-0732">Signal</keyword>
<evidence type="ECO:0000256" key="11">
    <source>
        <dbReference type="RuleBase" id="RU003357"/>
    </source>
</evidence>
<feature type="domain" description="TonB-dependent receptor plug" evidence="14">
    <location>
        <begin position="73"/>
        <end position="168"/>
    </location>
</feature>
<evidence type="ECO:0000259" key="13">
    <source>
        <dbReference type="Pfam" id="PF00593"/>
    </source>
</evidence>
<feature type="domain" description="TonB-dependent receptor-like beta-barrel" evidence="13">
    <location>
        <begin position="287"/>
        <end position="676"/>
    </location>
</feature>
<dbReference type="InterPro" id="IPR000531">
    <property type="entry name" value="Beta-barrel_TonB"/>
</dbReference>
<keyword evidence="4 10" id="KW-1134">Transmembrane beta strand</keyword>
<feature type="chain" id="PRO_5045683698" evidence="12">
    <location>
        <begin position="33"/>
        <end position="707"/>
    </location>
</feature>
<comment type="caution">
    <text evidence="15">The sequence shown here is derived from an EMBL/GenBank/DDBJ whole genome shotgun (WGS) entry which is preliminary data.</text>
</comment>
<dbReference type="RefSeq" id="WP_289785693.1">
    <property type="nucleotide sequence ID" value="NZ_JAUDJE010000008.1"/>
</dbReference>
<evidence type="ECO:0000256" key="12">
    <source>
        <dbReference type="SAM" id="SignalP"/>
    </source>
</evidence>
<evidence type="ECO:0000313" key="16">
    <source>
        <dbReference type="Proteomes" id="UP001175604"/>
    </source>
</evidence>
<reference evidence="15" key="1">
    <citation type="submission" date="2023-06" db="EMBL/GenBank/DDBJ databases">
        <title>full genome analysis of Phenantherene degrader P3.</title>
        <authorList>
            <person name="Akbar A."/>
            <person name="Rahmeh R."/>
            <person name="Kishk M."/>
        </authorList>
    </citation>
    <scope>NUCLEOTIDE SEQUENCE</scope>
    <source>
        <strain evidence="15">P3</strain>
    </source>
</reference>
<dbReference type="Pfam" id="PF07715">
    <property type="entry name" value="Plug"/>
    <property type="match status" value="1"/>
</dbReference>
<sequence>MKTIAIARRMAPSACACLLTTLAVPAQTMAQAATTLAPITVQGLADPEALPPAAPGGQVATGSRLGILGNQDVMDTPFNTTSYTSELIQDQQARTVGEVLLNDPSVRTTTNAGHMYEHFTIRGLRVDGSDMAFNGLFGVMPFAHVPIEFVERVEVLRGPSTMLTGMGPASSLGGMINLVPKRAGSRPITELTTSYISKGYGQAHVDIGRRFGDEERLGIRFNGVYGNGETGVSGQRKGRELGALGLDYVGDGWRLSLDAYSSREDIENGSPAMYEMARLGRLVTPPNNSSNLFRGTSGVQRDYGFALRGELDLTDNLTAYATFGGSNSRGRGLMFGTRTVVTGEDGSAIGYVYNVDSSEQSRVGEVGLRGRFQTGAISHAVTLAGNVASYEQDVYNRANTGYPQNIYDPVKPVFPDSPVRMGGAGYDNLMSSVALADTLGFAQDKVLLTLGGRYQRVRQSRNTDYDESKVTPMAAIVVKPWGEDTSLYANYIEGLQPGQTVGLGYLNEGETFKPTKSKQLEFGVKLRRGDFLHTFSAFQIDRSFLGSIAEAGGNRLATGKQRNRGLEWTVSGQLTRTLTVLGGVSYLTSEQRSAAGNNEGNEVFGSPNWLANLGVEWATPVQGLSVNGRVTYTGPQWLDSRNEVRMPSWTRVDVGAKYATRVSGTPVTFYANVDNLFDRDYWDGTFSDGFATLSPQRTLRLGATISF</sequence>
<evidence type="ECO:0000256" key="4">
    <source>
        <dbReference type="ARBA" id="ARBA00022452"/>
    </source>
</evidence>
<dbReference type="PROSITE" id="PS52016">
    <property type="entry name" value="TONB_DEPENDENT_REC_3"/>
    <property type="match status" value="1"/>
</dbReference>
<dbReference type="PANTHER" id="PTHR32552">
    <property type="entry name" value="FERRICHROME IRON RECEPTOR-RELATED"/>
    <property type="match status" value="1"/>
</dbReference>
<evidence type="ECO:0000256" key="9">
    <source>
        <dbReference type="ARBA" id="ARBA00023237"/>
    </source>
</evidence>
<keyword evidence="7 10" id="KW-0472">Membrane</keyword>
<dbReference type="InterPro" id="IPR012910">
    <property type="entry name" value="Plug_dom"/>
</dbReference>
<dbReference type="SUPFAM" id="SSF56935">
    <property type="entry name" value="Porins"/>
    <property type="match status" value="1"/>
</dbReference>